<sequence>MKYVNPPSLWTVLNQVHLSSYKFRRVATCLFILCCFISSVFSNVAYGQSACSNCTSNDISVKTVVLVDEQGNLLTPGCTPGTTVTAYMKITVDVNANERYGFYITGDIYLGGAKIGAIEECIDRTFTSGLQSILIAQPIHYTCGTNISLSNVFTAWSSRQEKNVGVSVCSYYKNSDGSINCTDITPKCFYYPLPIDIVEPLTANFSFAGACPAANGSQVFSFSSSTTGGTPPVTYSWNFGDGSPAGSGATPTHTYAGLGTYTVTLTVTDSGNPTQVDTQSYNVTVTSPATAGIS</sequence>
<dbReference type="InterPro" id="IPR000601">
    <property type="entry name" value="PKD_dom"/>
</dbReference>
<reference evidence="3" key="2">
    <citation type="submission" date="2023-07" db="EMBL/GenBank/DDBJ databases">
        <authorList>
            <person name="Jung D.-H."/>
        </authorList>
    </citation>
    <scope>NUCLEOTIDE SEQUENCE [LARGE SCALE GENOMIC DNA]</scope>
    <source>
        <strain evidence="3">JA-25</strain>
    </source>
</reference>
<protein>
    <submittedName>
        <fullName evidence="2">PKD domain-containing protein</fullName>
    </submittedName>
</protein>
<dbReference type="InterPro" id="IPR035986">
    <property type="entry name" value="PKD_dom_sf"/>
</dbReference>
<dbReference type="Pfam" id="PF18911">
    <property type="entry name" value="PKD_4"/>
    <property type="match status" value="1"/>
</dbReference>
<dbReference type="SMART" id="SM00089">
    <property type="entry name" value="PKD"/>
    <property type="match status" value="1"/>
</dbReference>
<dbReference type="SUPFAM" id="SSF49299">
    <property type="entry name" value="PKD domain"/>
    <property type="match status" value="1"/>
</dbReference>
<reference evidence="3" key="1">
    <citation type="submission" date="2019-09" db="EMBL/GenBank/DDBJ databases">
        <authorList>
            <person name="Jung D.-H."/>
        </authorList>
    </citation>
    <scope>NUCLEOTIDE SEQUENCE [LARGE SCALE GENOMIC DNA]</scope>
    <source>
        <strain evidence="3">JA-25</strain>
    </source>
</reference>
<dbReference type="Proteomes" id="UP000606008">
    <property type="component" value="Unassembled WGS sequence"/>
</dbReference>
<name>A0ABX0QFV5_9BACT</name>
<keyword evidence="3" id="KW-1185">Reference proteome</keyword>
<proteinExistence type="predicted"/>
<evidence type="ECO:0000259" key="1">
    <source>
        <dbReference type="PROSITE" id="PS50093"/>
    </source>
</evidence>
<dbReference type="Gene3D" id="2.60.40.10">
    <property type="entry name" value="Immunoglobulins"/>
    <property type="match status" value="1"/>
</dbReference>
<evidence type="ECO:0000313" key="3">
    <source>
        <dbReference type="Proteomes" id="UP000606008"/>
    </source>
</evidence>
<dbReference type="InterPro" id="IPR013783">
    <property type="entry name" value="Ig-like_fold"/>
</dbReference>
<gene>
    <name evidence="2" type="ORF">F7231_11335</name>
</gene>
<evidence type="ECO:0000313" key="2">
    <source>
        <dbReference type="EMBL" id="NID10763.1"/>
    </source>
</evidence>
<dbReference type="InterPro" id="IPR022409">
    <property type="entry name" value="PKD/Chitinase_dom"/>
</dbReference>
<comment type="caution">
    <text evidence="2">The sequence shown here is derived from an EMBL/GenBank/DDBJ whole genome shotgun (WGS) entry which is preliminary data.</text>
</comment>
<dbReference type="EMBL" id="WAEL01000004">
    <property type="protein sequence ID" value="NID10763.1"/>
    <property type="molecule type" value="Genomic_DNA"/>
</dbReference>
<feature type="non-terminal residue" evidence="2">
    <location>
        <position position="294"/>
    </location>
</feature>
<dbReference type="CDD" id="cd00146">
    <property type="entry name" value="PKD"/>
    <property type="match status" value="1"/>
</dbReference>
<organism evidence="2 3">
    <name type="scientific">Fibrivirga algicola</name>
    <dbReference type="NCBI Taxonomy" id="2950420"/>
    <lineage>
        <taxon>Bacteria</taxon>
        <taxon>Pseudomonadati</taxon>
        <taxon>Bacteroidota</taxon>
        <taxon>Cytophagia</taxon>
        <taxon>Cytophagales</taxon>
        <taxon>Spirosomataceae</taxon>
        <taxon>Fibrivirga</taxon>
    </lineage>
</organism>
<dbReference type="PROSITE" id="PS50093">
    <property type="entry name" value="PKD"/>
    <property type="match status" value="1"/>
</dbReference>
<accession>A0ABX0QFV5</accession>
<feature type="domain" description="PKD" evidence="1">
    <location>
        <begin position="203"/>
        <end position="290"/>
    </location>
</feature>